<dbReference type="EMBL" id="SLWR01000010">
    <property type="protein sequence ID" value="TCO44376.1"/>
    <property type="molecule type" value="Genomic_DNA"/>
</dbReference>
<gene>
    <name evidence="2" type="ORF">EV646_11088</name>
</gene>
<dbReference type="Gene3D" id="3.40.50.150">
    <property type="entry name" value="Vaccinia Virus protein VP39"/>
    <property type="match status" value="1"/>
</dbReference>
<evidence type="ECO:0000313" key="2">
    <source>
        <dbReference type="EMBL" id="TCO44376.1"/>
    </source>
</evidence>
<name>A0A4R2IJD7_9ACTN</name>
<dbReference type="InterPro" id="IPR013217">
    <property type="entry name" value="Methyltransf_12"/>
</dbReference>
<dbReference type="InterPro" id="IPR029063">
    <property type="entry name" value="SAM-dependent_MTases_sf"/>
</dbReference>
<dbReference type="GO" id="GO:0032259">
    <property type="term" value="P:methylation"/>
    <property type="evidence" value="ECO:0007669"/>
    <property type="project" value="UniProtKB-KW"/>
</dbReference>
<reference evidence="2 3" key="1">
    <citation type="journal article" date="2015" name="Stand. Genomic Sci.">
        <title>Genomic Encyclopedia of Bacterial and Archaeal Type Strains, Phase III: the genomes of soil and plant-associated and newly described type strains.</title>
        <authorList>
            <person name="Whitman W.B."/>
            <person name="Woyke T."/>
            <person name="Klenk H.P."/>
            <person name="Zhou Y."/>
            <person name="Lilburn T.G."/>
            <person name="Beck B.J."/>
            <person name="De Vos P."/>
            <person name="Vandamme P."/>
            <person name="Eisen J.A."/>
            <person name="Garrity G."/>
            <person name="Hugenholtz P."/>
            <person name="Kyrpides N.C."/>
        </authorList>
    </citation>
    <scope>NUCLEOTIDE SEQUENCE [LARGE SCALE GENOMIC DNA]</scope>
    <source>
        <strain evidence="2 3">VKM Ac-2541</strain>
    </source>
</reference>
<accession>A0A4R2IJD7</accession>
<evidence type="ECO:0000313" key="3">
    <source>
        <dbReference type="Proteomes" id="UP000295573"/>
    </source>
</evidence>
<organism evidence="2 3">
    <name type="scientific">Kribbella antiqua</name>
    <dbReference type="NCBI Taxonomy" id="2512217"/>
    <lineage>
        <taxon>Bacteria</taxon>
        <taxon>Bacillati</taxon>
        <taxon>Actinomycetota</taxon>
        <taxon>Actinomycetes</taxon>
        <taxon>Propionibacteriales</taxon>
        <taxon>Kribbellaceae</taxon>
        <taxon>Kribbella</taxon>
    </lineage>
</organism>
<dbReference type="GO" id="GO:0008168">
    <property type="term" value="F:methyltransferase activity"/>
    <property type="evidence" value="ECO:0007669"/>
    <property type="project" value="UniProtKB-KW"/>
</dbReference>
<keyword evidence="2" id="KW-0489">Methyltransferase</keyword>
<dbReference type="SUPFAM" id="SSF53335">
    <property type="entry name" value="S-adenosyl-L-methionine-dependent methyltransferases"/>
    <property type="match status" value="1"/>
</dbReference>
<protein>
    <submittedName>
        <fullName evidence="2">Methyltransferase family protein</fullName>
    </submittedName>
</protein>
<sequence>MSMSAEVWTQGWADWAQAERGLTEAPVTLDADALRMVAANEADWDARAPLHAASQFYDRPAEYWFADYEWEDLGSLEGRDVLHLQCHLGTETIAFARRGARATGLDLSAKSLDEARLIASDAGLDVEYVHANVYDAGEALQGRQFDIVYTGKGALCYLPDLKAWAEVVRNLLKPGGALYIVEFHPLLNALRPVALPGETDDLTIRTDYLEGRGPLAHDSTVTYTGDEVPGRQRSYEWRHGLGELVTTLAQAGLHISSLRESEVLQWPRWPSMRQTPEGWWTLPDEAPRVPLLFALKATKATKAA</sequence>
<proteinExistence type="predicted"/>
<dbReference type="Proteomes" id="UP000295573">
    <property type="component" value="Unassembled WGS sequence"/>
</dbReference>
<keyword evidence="3" id="KW-1185">Reference proteome</keyword>
<evidence type="ECO:0000259" key="1">
    <source>
        <dbReference type="Pfam" id="PF08242"/>
    </source>
</evidence>
<dbReference type="RefSeq" id="WP_241996349.1">
    <property type="nucleotide sequence ID" value="NZ_SLWR01000010.1"/>
</dbReference>
<keyword evidence="2" id="KW-0808">Transferase</keyword>
<dbReference type="CDD" id="cd02440">
    <property type="entry name" value="AdoMet_MTases"/>
    <property type="match status" value="1"/>
</dbReference>
<dbReference type="Pfam" id="PF08242">
    <property type="entry name" value="Methyltransf_12"/>
    <property type="match status" value="1"/>
</dbReference>
<feature type="domain" description="Methyltransferase type 12" evidence="1">
    <location>
        <begin position="82"/>
        <end position="178"/>
    </location>
</feature>
<comment type="caution">
    <text evidence="2">The sequence shown here is derived from an EMBL/GenBank/DDBJ whole genome shotgun (WGS) entry which is preliminary data.</text>
</comment>
<dbReference type="AlphaFoldDB" id="A0A4R2IJD7"/>